<reference evidence="2" key="2">
    <citation type="submission" date="2020-07" db="EMBL/GenBank/DDBJ databases">
        <authorList>
            <person name="Vera ALvarez R."/>
            <person name="Arias-Moreno D.M."/>
            <person name="Jimenez-Jacinto V."/>
            <person name="Jimenez-Bremont J.F."/>
            <person name="Swaminathan K."/>
            <person name="Moose S.P."/>
            <person name="Guerrero-Gonzalez M.L."/>
            <person name="Marino-Ramirez L."/>
            <person name="Landsman D."/>
            <person name="Rodriguez-Kessler M."/>
            <person name="Delgado-Sanchez P."/>
        </authorList>
    </citation>
    <scope>NUCLEOTIDE SEQUENCE</scope>
    <source>
        <tissue evidence="2">Cladode</tissue>
    </source>
</reference>
<proteinExistence type="predicted"/>
<sequence length="229" mass="26903">MLWNSITQGVVRKLSWHIFANLVLSGSTKIHLKKLSCSWLIGNDITSYFRNLLLLVPVNPQPIILSIWVRMWCCDYSCVHIFILSIVVNLCWCSLQKLNYRYTFLWTGATITVVIPHLRLHDQGVQSEVWFVFYYGCNITMVLYEARMYCSMHSIIYLLLSFFLMVSESPRYVKPCGFSKAFLSTAFGLRLSLDYFSALFVKIIRFCRTYCRTISEQFTMIDMYFNENN</sequence>
<dbReference type="AlphaFoldDB" id="A0A7C9DXE0"/>
<protein>
    <submittedName>
        <fullName evidence="2">Uncharacterized protein</fullName>
    </submittedName>
</protein>
<accession>A0A7C9DXE0</accession>
<keyword evidence="1" id="KW-1133">Transmembrane helix</keyword>
<keyword evidence="1" id="KW-0472">Membrane</keyword>
<reference evidence="2" key="1">
    <citation type="journal article" date="2013" name="J. Plant Res.">
        <title>Effect of fungi and light on seed germination of three Opuntia species from semiarid lands of central Mexico.</title>
        <authorList>
            <person name="Delgado-Sanchez P."/>
            <person name="Jimenez-Bremont J.F."/>
            <person name="Guerrero-Gonzalez Mde L."/>
            <person name="Flores J."/>
        </authorList>
    </citation>
    <scope>NUCLEOTIDE SEQUENCE</scope>
    <source>
        <tissue evidence="2">Cladode</tissue>
    </source>
</reference>
<dbReference type="EMBL" id="GISG01157666">
    <property type="protein sequence ID" value="MBA4648908.1"/>
    <property type="molecule type" value="Transcribed_RNA"/>
</dbReference>
<feature type="transmembrane region" description="Helical" evidence="1">
    <location>
        <begin position="185"/>
        <end position="204"/>
    </location>
</feature>
<evidence type="ECO:0000256" key="1">
    <source>
        <dbReference type="SAM" id="Phobius"/>
    </source>
</evidence>
<feature type="transmembrane region" description="Helical" evidence="1">
    <location>
        <begin position="155"/>
        <end position="173"/>
    </location>
</feature>
<name>A0A7C9DXE0_OPUST</name>
<evidence type="ECO:0000313" key="2">
    <source>
        <dbReference type="EMBL" id="MBA4648908.1"/>
    </source>
</evidence>
<keyword evidence="1" id="KW-0812">Transmembrane</keyword>
<organism evidence="2">
    <name type="scientific">Opuntia streptacantha</name>
    <name type="common">Prickly pear cactus</name>
    <name type="synonym">Opuntia cardona</name>
    <dbReference type="NCBI Taxonomy" id="393608"/>
    <lineage>
        <taxon>Eukaryota</taxon>
        <taxon>Viridiplantae</taxon>
        <taxon>Streptophyta</taxon>
        <taxon>Embryophyta</taxon>
        <taxon>Tracheophyta</taxon>
        <taxon>Spermatophyta</taxon>
        <taxon>Magnoliopsida</taxon>
        <taxon>eudicotyledons</taxon>
        <taxon>Gunneridae</taxon>
        <taxon>Pentapetalae</taxon>
        <taxon>Caryophyllales</taxon>
        <taxon>Cactineae</taxon>
        <taxon>Cactaceae</taxon>
        <taxon>Opuntioideae</taxon>
        <taxon>Opuntia</taxon>
    </lineage>
</organism>